<evidence type="ECO:0008006" key="4">
    <source>
        <dbReference type="Google" id="ProtNLM"/>
    </source>
</evidence>
<evidence type="ECO:0000313" key="3">
    <source>
        <dbReference type="Proteomes" id="UP000197535"/>
    </source>
</evidence>
<proteinExistence type="predicted"/>
<dbReference type="Proteomes" id="UP000197535">
    <property type="component" value="Unassembled WGS sequence"/>
</dbReference>
<feature type="transmembrane region" description="Helical" evidence="1">
    <location>
        <begin position="20"/>
        <end position="41"/>
    </location>
</feature>
<evidence type="ECO:0000256" key="1">
    <source>
        <dbReference type="SAM" id="Phobius"/>
    </source>
</evidence>
<dbReference type="RefSeq" id="WP_088710082.1">
    <property type="nucleotide sequence ID" value="NZ_LSTO01000002.1"/>
</dbReference>
<keyword evidence="1" id="KW-0812">Transmembrane</keyword>
<comment type="caution">
    <text evidence="2">The sequence shown here is derived from an EMBL/GenBank/DDBJ whole genome shotgun (WGS) entry which is preliminary data.</text>
</comment>
<keyword evidence="1" id="KW-0472">Membrane</keyword>
<reference evidence="2 3" key="1">
    <citation type="submission" date="2016-02" db="EMBL/GenBank/DDBJ databases">
        <authorList>
            <person name="Wen L."/>
            <person name="He K."/>
            <person name="Yang H."/>
        </authorList>
    </citation>
    <scope>NUCLEOTIDE SEQUENCE [LARGE SCALE GENOMIC DNA]</scope>
    <source>
        <strain evidence="2 3">TSA40</strain>
    </source>
</reference>
<sequence length="123" mass="13534">MATYMQKARKQQGMVLVEGLIAILIFSLGILALVGLQAVMLKQTTDARYRLDASYAASRLIGEMWAHRQSLDGFKVNEEPEASLPNGKRTVAVEGEQVTITLTWQLPGETKPHSHVVVTRISG</sequence>
<keyword evidence="3" id="KW-1185">Reference proteome</keyword>
<organism evidence="2 3">
    <name type="scientific">Noviherbaspirillum denitrificans</name>
    <dbReference type="NCBI Taxonomy" id="1968433"/>
    <lineage>
        <taxon>Bacteria</taxon>
        <taxon>Pseudomonadati</taxon>
        <taxon>Pseudomonadota</taxon>
        <taxon>Betaproteobacteria</taxon>
        <taxon>Burkholderiales</taxon>
        <taxon>Oxalobacteraceae</taxon>
        <taxon>Noviherbaspirillum</taxon>
    </lineage>
</organism>
<dbReference type="AlphaFoldDB" id="A0A254TG77"/>
<dbReference type="OrthoDB" id="193195at2"/>
<name>A0A254TG77_9BURK</name>
<gene>
    <name evidence="2" type="ORF">AYR66_03635</name>
</gene>
<keyword evidence="1" id="KW-1133">Transmembrane helix</keyword>
<accession>A0A254TG77</accession>
<dbReference type="EMBL" id="LSTO01000002">
    <property type="protein sequence ID" value="OWW18678.1"/>
    <property type="molecule type" value="Genomic_DNA"/>
</dbReference>
<evidence type="ECO:0000313" key="2">
    <source>
        <dbReference type="EMBL" id="OWW18678.1"/>
    </source>
</evidence>
<protein>
    <recommendedName>
        <fullName evidence="4">Type IV pilus modification protein PilV</fullName>
    </recommendedName>
</protein>